<evidence type="ECO:0000313" key="5">
    <source>
        <dbReference type="Proteomes" id="UP001530400"/>
    </source>
</evidence>
<keyword evidence="5" id="KW-1185">Reference proteome</keyword>
<gene>
    <name evidence="4" type="ORF">ACHAWO_011356</name>
</gene>
<dbReference type="CDD" id="cd06257">
    <property type="entry name" value="DnaJ"/>
    <property type="match status" value="1"/>
</dbReference>
<dbReference type="InterPro" id="IPR036869">
    <property type="entry name" value="J_dom_sf"/>
</dbReference>
<evidence type="ECO:0000259" key="3">
    <source>
        <dbReference type="PROSITE" id="PS50076"/>
    </source>
</evidence>
<dbReference type="InterPro" id="IPR018253">
    <property type="entry name" value="DnaJ_domain_CS"/>
</dbReference>
<feature type="region of interest" description="Disordered" evidence="1">
    <location>
        <begin position="272"/>
        <end position="303"/>
    </location>
</feature>
<evidence type="ECO:0000256" key="2">
    <source>
        <dbReference type="SAM" id="SignalP"/>
    </source>
</evidence>
<dbReference type="InterPro" id="IPR052842">
    <property type="entry name" value="ER_Co-chaperone"/>
</dbReference>
<feature type="region of interest" description="Disordered" evidence="1">
    <location>
        <begin position="22"/>
        <end position="72"/>
    </location>
</feature>
<dbReference type="EMBL" id="JALLPJ020000294">
    <property type="protein sequence ID" value="KAL3796484.1"/>
    <property type="molecule type" value="Genomic_DNA"/>
</dbReference>
<dbReference type="PROSITE" id="PS50076">
    <property type="entry name" value="DNAJ_2"/>
    <property type="match status" value="1"/>
</dbReference>
<dbReference type="SMART" id="SM00271">
    <property type="entry name" value="DnaJ"/>
    <property type="match status" value="1"/>
</dbReference>
<dbReference type="Proteomes" id="UP001530400">
    <property type="component" value="Unassembled WGS sequence"/>
</dbReference>
<dbReference type="AlphaFoldDB" id="A0ABD3Q9C9"/>
<feature type="compositionally biased region" description="Polar residues" evidence="1">
    <location>
        <begin position="50"/>
        <end position="60"/>
    </location>
</feature>
<organism evidence="4 5">
    <name type="scientific">Cyclotella atomus</name>
    <dbReference type="NCBI Taxonomy" id="382360"/>
    <lineage>
        <taxon>Eukaryota</taxon>
        <taxon>Sar</taxon>
        <taxon>Stramenopiles</taxon>
        <taxon>Ochrophyta</taxon>
        <taxon>Bacillariophyta</taxon>
        <taxon>Coscinodiscophyceae</taxon>
        <taxon>Thalassiosirophycidae</taxon>
        <taxon>Stephanodiscales</taxon>
        <taxon>Stephanodiscaceae</taxon>
        <taxon>Cyclotella</taxon>
    </lineage>
</organism>
<accession>A0ABD3Q9C9</accession>
<dbReference type="Pfam" id="PF00226">
    <property type="entry name" value="DnaJ"/>
    <property type="match status" value="1"/>
</dbReference>
<feature type="compositionally biased region" description="Gly residues" evidence="1">
    <location>
        <begin position="272"/>
        <end position="282"/>
    </location>
</feature>
<dbReference type="PRINTS" id="PR00625">
    <property type="entry name" value="JDOMAIN"/>
</dbReference>
<name>A0ABD3Q9C9_9STRA</name>
<reference evidence="4 5" key="1">
    <citation type="submission" date="2024-10" db="EMBL/GenBank/DDBJ databases">
        <title>Updated reference genomes for cyclostephanoid diatoms.</title>
        <authorList>
            <person name="Roberts W.R."/>
            <person name="Alverson A.J."/>
        </authorList>
    </citation>
    <scope>NUCLEOTIDE SEQUENCE [LARGE SCALE GENOMIC DNA]</scope>
    <source>
        <strain evidence="4 5">AJA010-31</strain>
    </source>
</reference>
<dbReference type="PANTHER" id="PTHR45184:SF1">
    <property type="entry name" value="DNAJ PROTEIN ERDJ3A"/>
    <property type="match status" value="1"/>
</dbReference>
<proteinExistence type="predicted"/>
<dbReference type="PROSITE" id="PS00636">
    <property type="entry name" value="DNAJ_1"/>
    <property type="match status" value="1"/>
</dbReference>
<dbReference type="Gene3D" id="1.10.287.110">
    <property type="entry name" value="DnaJ domain"/>
    <property type="match status" value="1"/>
</dbReference>
<dbReference type="SUPFAM" id="SSF46565">
    <property type="entry name" value="Chaperone J-domain"/>
    <property type="match status" value="1"/>
</dbReference>
<comment type="caution">
    <text evidence="4">The sequence shown here is derived from an EMBL/GenBank/DDBJ whole genome shotgun (WGS) entry which is preliminary data.</text>
</comment>
<sequence>MWRLSIPLLLLLVPSHNNNSFGLKSADGTNKHQQRRQEENNRGRSQQQRANNNYDQQNPWGNFGDPFGGAGAGQHQELYQALNVTPDATDKEIKSSYRKLALEFHPDKFKADPNKSDRTNDRNRALREERFVEITDAYEVLGDEKKRRVYDKFGPQGLKMLEKGQDPEAYGGYGGFGGTAGGFPTFNKEDATKMFQEMLGKSGMGGGFGGFDSNMFQGGMPNMNGFGSFPNMGSMGGDYDKMYRDAMKGFPGMGADYEKMYRDAMPNMNGFPGYGGGGGGRSGQQEKRKPKKPQYIPPPFTKGEESGVAVLTKEKFPDYRAKHGWLIYFYDRNDLAEDPTTEEYVSTTKQLASALLEKAQGNKNGMLFKVGAIDCAGSEMKFCKWKLGDHIPLPTFVTVFNGKVDVIPEDNYLKDGKQLYDEAIDALSNIDGLVVNVNSMKHIQTRLLGSSPSPGQTTVAVLLLNDKNDTPAMYKSLAYRHRGGGVVFGESRGDNSAQLSRELLGLELVPHILAIIASSDSQRVEKFTGKRMNPDSLSKWIEGLKKKTV</sequence>
<evidence type="ECO:0000313" key="4">
    <source>
        <dbReference type="EMBL" id="KAL3796484.1"/>
    </source>
</evidence>
<dbReference type="InterPro" id="IPR001623">
    <property type="entry name" value="DnaJ_domain"/>
</dbReference>
<dbReference type="PANTHER" id="PTHR45184">
    <property type="entry name" value="DNAJ PROTEIN ERDJ3A"/>
    <property type="match status" value="1"/>
</dbReference>
<evidence type="ECO:0000256" key="1">
    <source>
        <dbReference type="SAM" id="MobiDB-lite"/>
    </source>
</evidence>
<feature type="domain" description="J" evidence="3">
    <location>
        <begin position="77"/>
        <end position="154"/>
    </location>
</feature>
<protein>
    <recommendedName>
        <fullName evidence="3">J domain-containing protein</fullName>
    </recommendedName>
</protein>
<feature type="signal peptide" evidence="2">
    <location>
        <begin position="1"/>
        <end position="20"/>
    </location>
</feature>
<feature type="chain" id="PRO_5044835363" description="J domain-containing protein" evidence="2">
    <location>
        <begin position="21"/>
        <end position="549"/>
    </location>
</feature>
<keyword evidence="2" id="KW-0732">Signal</keyword>